<dbReference type="GO" id="GO:0008982">
    <property type="term" value="F:protein-N(PI)-phosphohistidine-sugar phosphotransferase activity"/>
    <property type="evidence" value="ECO:0007669"/>
    <property type="project" value="InterPro"/>
</dbReference>
<dbReference type="AlphaFoldDB" id="A0A415ERJ7"/>
<name>A0A415ERJ7_ENTCA</name>
<evidence type="ECO:0000256" key="5">
    <source>
        <dbReference type="ARBA" id="ARBA00023163"/>
    </source>
</evidence>
<dbReference type="GO" id="GO:0006355">
    <property type="term" value="P:regulation of DNA-templated transcription"/>
    <property type="evidence" value="ECO:0007669"/>
    <property type="project" value="InterPro"/>
</dbReference>
<evidence type="ECO:0000313" key="9">
    <source>
        <dbReference type="EMBL" id="RHK05971.1"/>
    </source>
</evidence>
<evidence type="ECO:0000313" key="10">
    <source>
        <dbReference type="Proteomes" id="UP000286288"/>
    </source>
</evidence>
<dbReference type="PROSITE" id="PS51094">
    <property type="entry name" value="PTS_EIIA_TYPE_2"/>
    <property type="match status" value="1"/>
</dbReference>
<dbReference type="InterPro" id="IPR013011">
    <property type="entry name" value="PTS_EIIB_2"/>
</dbReference>
<dbReference type="PROSITE" id="PS51372">
    <property type="entry name" value="PRD_2"/>
    <property type="match status" value="1"/>
</dbReference>
<dbReference type="InterPro" id="IPR002178">
    <property type="entry name" value="PTS_EIIA_type-2_dom"/>
</dbReference>
<keyword evidence="5" id="KW-0804">Transcription</keyword>
<keyword evidence="1" id="KW-0808">Transferase</keyword>
<feature type="domain" description="PTS EIIA type-2" evidence="6">
    <location>
        <begin position="547"/>
        <end position="689"/>
    </location>
</feature>
<dbReference type="Gene3D" id="3.40.50.2300">
    <property type="match status" value="1"/>
</dbReference>
<keyword evidence="2" id="KW-0677">Repeat</keyword>
<evidence type="ECO:0000259" key="6">
    <source>
        <dbReference type="PROSITE" id="PS51094"/>
    </source>
</evidence>
<keyword evidence="4" id="KW-0010">Activator</keyword>
<dbReference type="PANTHER" id="PTHR30185">
    <property type="entry name" value="CRYPTIC BETA-GLUCOSIDE BGL OPERON ANTITERMINATOR"/>
    <property type="match status" value="1"/>
</dbReference>
<dbReference type="GO" id="GO:0009401">
    <property type="term" value="P:phosphoenolpyruvate-dependent sugar phosphotransferase system"/>
    <property type="evidence" value="ECO:0007669"/>
    <property type="project" value="InterPro"/>
</dbReference>
<keyword evidence="3" id="KW-0805">Transcription regulation</keyword>
<dbReference type="Pfam" id="PF00359">
    <property type="entry name" value="PTS_EIIA_2"/>
    <property type="match status" value="1"/>
</dbReference>
<dbReference type="SUPFAM" id="SSF52794">
    <property type="entry name" value="PTS system IIB component-like"/>
    <property type="match status" value="1"/>
</dbReference>
<dbReference type="InterPro" id="IPR013196">
    <property type="entry name" value="HTH_11"/>
</dbReference>
<dbReference type="Proteomes" id="UP000286288">
    <property type="component" value="Unassembled WGS sequence"/>
</dbReference>
<dbReference type="InterPro" id="IPR011608">
    <property type="entry name" value="PRD"/>
</dbReference>
<dbReference type="Gene3D" id="1.10.1790.10">
    <property type="entry name" value="PRD domain"/>
    <property type="match status" value="1"/>
</dbReference>
<dbReference type="InterPro" id="IPR036634">
    <property type="entry name" value="PRD_sf"/>
</dbReference>
<dbReference type="InterPro" id="IPR036388">
    <property type="entry name" value="WH-like_DNA-bd_sf"/>
</dbReference>
<dbReference type="Gene3D" id="3.40.930.10">
    <property type="entry name" value="Mannitol-specific EII, Chain A"/>
    <property type="match status" value="1"/>
</dbReference>
<dbReference type="Pfam" id="PF08279">
    <property type="entry name" value="HTH_11"/>
    <property type="match status" value="1"/>
</dbReference>
<evidence type="ECO:0000256" key="3">
    <source>
        <dbReference type="ARBA" id="ARBA00023015"/>
    </source>
</evidence>
<dbReference type="CDD" id="cd00211">
    <property type="entry name" value="PTS_IIA_fru"/>
    <property type="match status" value="1"/>
</dbReference>
<dbReference type="PANTHER" id="PTHR30185:SF18">
    <property type="entry name" value="TRANSCRIPTIONAL REGULATOR MTLR"/>
    <property type="match status" value="1"/>
</dbReference>
<dbReference type="InterPro" id="IPR050661">
    <property type="entry name" value="BglG_antiterminators"/>
</dbReference>
<dbReference type="CDD" id="cd05568">
    <property type="entry name" value="PTS_IIB_bgl_like"/>
    <property type="match status" value="1"/>
</dbReference>
<feature type="domain" description="PRD" evidence="8">
    <location>
        <begin position="289"/>
        <end position="397"/>
    </location>
</feature>
<evidence type="ECO:0000256" key="2">
    <source>
        <dbReference type="ARBA" id="ARBA00022737"/>
    </source>
</evidence>
<evidence type="ECO:0000256" key="4">
    <source>
        <dbReference type="ARBA" id="ARBA00023159"/>
    </source>
</evidence>
<proteinExistence type="predicted"/>
<dbReference type="Pfam" id="PF00874">
    <property type="entry name" value="PRD"/>
    <property type="match status" value="1"/>
</dbReference>
<dbReference type="SUPFAM" id="SSF55804">
    <property type="entry name" value="Phoshotransferase/anion transport protein"/>
    <property type="match status" value="1"/>
</dbReference>
<organism evidence="9 10">
    <name type="scientific">Enterococcus casseliflavus</name>
    <name type="common">Enterococcus flavescens</name>
    <dbReference type="NCBI Taxonomy" id="37734"/>
    <lineage>
        <taxon>Bacteria</taxon>
        <taxon>Bacillati</taxon>
        <taxon>Bacillota</taxon>
        <taxon>Bacilli</taxon>
        <taxon>Lactobacillales</taxon>
        <taxon>Enterococcaceae</taxon>
        <taxon>Enterococcus</taxon>
    </lineage>
</organism>
<feature type="domain" description="PTS EIIB type-2" evidence="7">
    <location>
        <begin position="402"/>
        <end position="491"/>
    </location>
</feature>
<accession>A0A415ERJ7</accession>
<evidence type="ECO:0000259" key="7">
    <source>
        <dbReference type="PROSITE" id="PS51099"/>
    </source>
</evidence>
<evidence type="ECO:0000259" key="8">
    <source>
        <dbReference type="PROSITE" id="PS51372"/>
    </source>
</evidence>
<dbReference type="SUPFAM" id="SSF63520">
    <property type="entry name" value="PTS-regulatory domain, PRD"/>
    <property type="match status" value="1"/>
</dbReference>
<dbReference type="InterPro" id="IPR007737">
    <property type="entry name" value="Mga_HTH"/>
</dbReference>
<dbReference type="InterPro" id="IPR016152">
    <property type="entry name" value="PTrfase/Anion_transptr"/>
</dbReference>
<evidence type="ECO:0000256" key="1">
    <source>
        <dbReference type="ARBA" id="ARBA00022679"/>
    </source>
</evidence>
<dbReference type="InterPro" id="IPR036095">
    <property type="entry name" value="PTS_EIIB-like_sf"/>
</dbReference>
<protein>
    <submittedName>
        <fullName evidence="9">PRD domain-containing protein</fullName>
    </submittedName>
</protein>
<dbReference type="PROSITE" id="PS51099">
    <property type="entry name" value="PTS_EIIB_TYPE_2"/>
    <property type="match status" value="1"/>
</dbReference>
<reference evidence="9 10" key="1">
    <citation type="submission" date="2018-08" db="EMBL/GenBank/DDBJ databases">
        <title>A genome reference for cultivated species of the human gut microbiota.</title>
        <authorList>
            <person name="Zou Y."/>
            <person name="Xue W."/>
            <person name="Luo G."/>
        </authorList>
    </citation>
    <scope>NUCLEOTIDE SEQUENCE [LARGE SCALE GENOMIC DNA]</scope>
    <source>
        <strain evidence="9 10">AF48-16</strain>
    </source>
</reference>
<dbReference type="EMBL" id="QRMZ01000013">
    <property type="protein sequence ID" value="RHK05971.1"/>
    <property type="molecule type" value="Genomic_DNA"/>
</dbReference>
<comment type="caution">
    <text evidence="9">The sequence shown here is derived from an EMBL/GenBank/DDBJ whole genome shotgun (WGS) entry which is preliminary data.</text>
</comment>
<dbReference type="Gene3D" id="1.10.10.10">
    <property type="entry name" value="Winged helix-like DNA-binding domain superfamily/Winged helix DNA-binding domain"/>
    <property type="match status" value="1"/>
</dbReference>
<dbReference type="Pfam" id="PF05043">
    <property type="entry name" value="Mga"/>
    <property type="match status" value="1"/>
</dbReference>
<gene>
    <name evidence="9" type="ORF">DW084_10660</name>
</gene>
<sequence>MKKRIVDVLHRLLVTDYPLSIEQLAEETAASGRTIRNDLNEINTFLADLHIGPIQTLRGKGILLKLTSKQQAIVWQALHAQQSEYMTREERSFDLLLHLTFSKEILVLNKKEEAYQISKSSMDEDMRRLRADINKYGIEIISLGKKGLRLNGSERAIRTMIFDIINQRIGRLPLDKQTPDLVFTKLLYRYLPQKEIKQIQLVMQAVLPPNQNELYSSQILLFTAIWLMRIRMKEFITRMNWSTSSNQLQGSAYIQAIAETFSIQPPEIEVNYLSFIIESLNFKDLSNSIEWAHAQLLSLQLIQFVECQTKIPFSKKEEELLEVLYKHMAALIVRAKSGIQVPNPIKETVRKNYGQIYQAVKGFAPTIEEIVGQPLSEDELTFLVIHFSTALSSLNHELITSYKAVVVCNHGMATGNLLAASLKEKFPEVEVAAVLNSQEVNLITKFDVDLVFSTYEIDYREKPVLLIPPIINEENHQVIRRFLNNNEQFKRIAFDQKNATLFFNQLLTVIEESGGTVDAAAYRKLTHLFEQNQLAINAREIQPMLKDVLSANHIQLNVPVQNWEEAIERSAQPLVKEQIIEKRYIEAMVAAVEEYGPYIVIGKHLALAHARPEDGAQQLGVSVLTLAPPVAFGNPEMDPVKIIFCLAAVDSYSHLAIMKELIELINDEEKVTQLLACSTIEAFQSLLFS</sequence>